<evidence type="ECO:0008006" key="3">
    <source>
        <dbReference type="Google" id="ProtNLM"/>
    </source>
</evidence>
<reference evidence="1 2" key="1">
    <citation type="submission" date="2024-07" db="EMBL/GenBank/DDBJ databases">
        <title>Section-level genome sequencing and comparative genomics of Aspergillus sections Usti and Cavernicolus.</title>
        <authorList>
            <consortium name="Lawrence Berkeley National Laboratory"/>
            <person name="Nybo J.L."/>
            <person name="Vesth T.C."/>
            <person name="Theobald S."/>
            <person name="Frisvad J.C."/>
            <person name="Larsen T.O."/>
            <person name="Kjaerboelling I."/>
            <person name="Rothschild-Mancinelli K."/>
            <person name="Lyhne E.K."/>
            <person name="Kogle M.E."/>
            <person name="Barry K."/>
            <person name="Clum A."/>
            <person name="Na H."/>
            <person name="Ledsgaard L."/>
            <person name="Lin J."/>
            <person name="Lipzen A."/>
            <person name="Kuo A."/>
            <person name="Riley R."/>
            <person name="Mondo S."/>
            <person name="Labutti K."/>
            <person name="Haridas S."/>
            <person name="Pangalinan J."/>
            <person name="Salamov A.A."/>
            <person name="Simmons B.A."/>
            <person name="Magnuson J.K."/>
            <person name="Chen J."/>
            <person name="Drula E."/>
            <person name="Henrissat B."/>
            <person name="Wiebenga A."/>
            <person name="Lubbers R.J."/>
            <person name="Gomes A.C."/>
            <person name="Makela M.R."/>
            <person name="Stajich J."/>
            <person name="Grigoriev I.V."/>
            <person name="Mortensen U.H."/>
            <person name="De Vries R.P."/>
            <person name="Baker S.E."/>
            <person name="Andersen M.R."/>
        </authorList>
    </citation>
    <scope>NUCLEOTIDE SEQUENCE [LARGE SCALE GENOMIC DNA]</scope>
    <source>
        <strain evidence="1 2">CBS 123904</strain>
    </source>
</reference>
<accession>A0ABR4J3L1</accession>
<dbReference type="EMBL" id="JBFXLU010000219">
    <property type="protein sequence ID" value="KAL2834631.1"/>
    <property type="molecule type" value="Genomic_DNA"/>
</dbReference>
<sequence>MQKADARICYELDPAGDVTLVVTNVPQNLPRNLASVQSEVLAGTSQVQNSSTQSKGTQAKALRIRASTKHLTLSCSYFARRFASGMGEGVELKSQGSVELDIDHPNGLAFLVLMMIVHCRHRRVPRVLSKRTLTHVAELVDYYQCHDAVEVFSDMWIKAIEKTSEKLVSEALDWITISWVFGYPSKFYETTRRAIETSDSTITSGGRPIPAVIIDKMNKERCSFIKGVIDDLHKLNFELIKGCLNGAPTTLDNNELCTYTVLGAFTKSLMELELLTPKPDAPYAGIQIWKLLQDCKSMNSPAVTDPSSSFAHDKCRLSTRVTAMLAAHKSPQGFDLDAQPFRELREW</sequence>
<keyword evidence="2" id="KW-1185">Reference proteome</keyword>
<gene>
    <name evidence="1" type="ORF">BJY01DRAFT_259495</name>
</gene>
<evidence type="ECO:0000313" key="2">
    <source>
        <dbReference type="Proteomes" id="UP001610446"/>
    </source>
</evidence>
<protein>
    <recommendedName>
        <fullName evidence="3">BTB domain-containing protein</fullName>
    </recommendedName>
</protein>
<evidence type="ECO:0000313" key="1">
    <source>
        <dbReference type="EMBL" id="KAL2834631.1"/>
    </source>
</evidence>
<proteinExistence type="predicted"/>
<organism evidence="1 2">
    <name type="scientific">Aspergillus pseudoustus</name>
    <dbReference type="NCBI Taxonomy" id="1810923"/>
    <lineage>
        <taxon>Eukaryota</taxon>
        <taxon>Fungi</taxon>
        <taxon>Dikarya</taxon>
        <taxon>Ascomycota</taxon>
        <taxon>Pezizomycotina</taxon>
        <taxon>Eurotiomycetes</taxon>
        <taxon>Eurotiomycetidae</taxon>
        <taxon>Eurotiales</taxon>
        <taxon>Aspergillaceae</taxon>
        <taxon>Aspergillus</taxon>
        <taxon>Aspergillus subgen. Nidulantes</taxon>
    </lineage>
</organism>
<comment type="caution">
    <text evidence="1">The sequence shown here is derived from an EMBL/GenBank/DDBJ whole genome shotgun (WGS) entry which is preliminary data.</text>
</comment>
<name>A0ABR4J3L1_9EURO</name>
<dbReference type="Proteomes" id="UP001610446">
    <property type="component" value="Unassembled WGS sequence"/>
</dbReference>